<keyword evidence="3" id="KW-0479">Metal-binding</keyword>
<dbReference type="InterPro" id="IPR036264">
    <property type="entry name" value="Bact_exopeptidase_dim_dom"/>
</dbReference>
<name>A0A934IVK2_9HYPH</name>
<evidence type="ECO:0000256" key="3">
    <source>
        <dbReference type="PIRSR" id="PIRSR001235-1"/>
    </source>
</evidence>
<dbReference type="NCBIfam" id="TIGR01879">
    <property type="entry name" value="hydantase"/>
    <property type="match status" value="1"/>
</dbReference>
<reference evidence="4" key="1">
    <citation type="submission" date="2020-12" db="EMBL/GenBank/DDBJ databases">
        <title>Bacterial taxonomy.</title>
        <authorList>
            <person name="Pan X."/>
        </authorList>
    </citation>
    <scope>NUCLEOTIDE SEQUENCE</scope>
    <source>
        <strain evidence="4">B2012</strain>
    </source>
</reference>
<dbReference type="EMBL" id="JAEKJA010000031">
    <property type="protein sequence ID" value="MBJ3778539.1"/>
    <property type="molecule type" value="Genomic_DNA"/>
</dbReference>
<dbReference type="Gene3D" id="3.30.70.360">
    <property type="match status" value="1"/>
</dbReference>
<dbReference type="PANTHER" id="PTHR32494">
    <property type="entry name" value="ALLANTOATE DEIMINASE-RELATED"/>
    <property type="match status" value="1"/>
</dbReference>
<dbReference type="AlphaFoldDB" id="A0A934IVK2"/>
<dbReference type="GO" id="GO:0046872">
    <property type="term" value="F:metal ion binding"/>
    <property type="evidence" value="ECO:0007669"/>
    <property type="project" value="UniProtKB-KW"/>
</dbReference>
<dbReference type="PANTHER" id="PTHR32494:SF5">
    <property type="entry name" value="ALLANTOATE AMIDOHYDROLASE"/>
    <property type="match status" value="1"/>
</dbReference>
<keyword evidence="5" id="KW-1185">Reference proteome</keyword>
<dbReference type="InterPro" id="IPR010158">
    <property type="entry name" value="Amidase_Cbmase"/>
</dbReference>
<feature type="binding site" evidence="3">
    <location>
        <position position="102"/>
    </location>
    <ligand>
        <name>Zn(2+)</name>
        <dbReference type="ChEBI" id="CHEBI:29105"/>
        <label>1</label>
    </ligand>
</feature>
<feature type="binding site" evidence="3">
    <location>
        <position position="137"/>
    </location>
    <ligand>
        <name>Zn(2+)</name>
        <dbReference type="ChEBI" id="CHEBI:29105"/>
        <label>2</label>
    </ligand>
</feature>
<evidence type="ECO:0000256" key="1">
    <source>
        <dbReference type="ARBA" id="ARBA00006153"/>
    </source>
</evidence>
<dbReference type="RefSeq" id="WP_198884445.1">
    <property type="nucleotide sequence ID" value="NZ_JAEKJA010000031.1"/>
</dbReference>
<keyword evidence="2 4" id="KW-0378">Hydrolase</keyword>
<comment type="similarity">
    <text evidence="1">Belongs to the peptidase M20 family.</text>
</comment>
<feature type="binding site" evidence="3">
    <location>
        <position position="102"/>
    </location>
    <ligand>
        <name>Zn(2+)</name>
        <dbReference type="ChEBI" id="CHEBI:29105"/>
        <label>2</label>
    </ligand>
</feature>
<feature type="binding site" evidence="3">
    <location>
        <position position="209"/>
    </location>
    <ligand>
        <name>Zn(2+)</name>
        <dbReference type="ChEBI" id="CHEBI:29105"/>
        <label>1</label>
    </ligand>
</feature>
<dbReference type="Pfam" id="PF01546">
    <property type="entry name" value="Peptidase_M20"/>
    <property type="match status" value="1"/>
</dbReference>
<dbReference type="Proteomes" id="UP000609531">
    <property type="component" value="Unassembled WGS sequence"/>
</dbReference>
<dbReference type="InterPro" id="IPR002933">
    <property type="entry name" value="Peptidase_M20"/>
</dbReference>
<comment type="cofactor">
    <cofactor evidence="3">
        <name>Zn(2+)</name>
        <dbReference type="ChEBI" id="CHEBI:29105"/>
    </cofactor>
    <text evidence="3">Binds 2 Zn(2+) ions per subunit.</text>
</comment>
<feature type="binding site" evidence="3">
    <location>
        <position position="91"/>
    </location>
    <ligand>
        <name>Zn(2+)</name>
        <dbReference type="ChEBI" id="CHEBI:29105"/>
        <label>1</label>
    </ligand>
</feature>
<sequence length="434" mass="45914">MSLTRTSMREIDTSAALDLSRRLFQALEACATDGRGITRMPWGPGEAAAHALLRDAGEAAGLEASVDAAGNLYLTLPGRDRTAPRWMSGSHVDTVPDGGNFDGAAGAVAALAAAVALKEAGHVPRCDVTAMVIRAEEVSSWFTGHTGGHLGSRAALGLLWPDELTTAHHIALDKPVGEVIDDAGFDARALRDGPPHLSAANVAGFLEIHIEQGPVLIDRELPIGIVTGIRGTVRLREARCVGAYTHSGAVPHELRQDAVLATVALAHRLDEAWSEARATGEDLVVTMGKIHTDRAVESLSKVPGECAFTLDIRSQSAATLSRMKALVESAAETIGAERRVRFELGRIAVGKPAPMDETLRAMMREVSADLAIPTDDVACGAGHDSADFHHAGIPAAMIFVRNTGGSHNPSEHMEMSDYAEALRVLTETLRRLTA</sequence>
<gene>
    <name evidence="4" type="ORF">JCR33_22755</name>
</gene>
<dbReference type="SUPFAM" id="SSF55031">
    <property type="entry name" value="Bacterial exopeptidase dimerisation domain"/>
    <property type="match status" value="1"/>
</dbReference>
<accession>A0A934IVK2</accession>
<dbReference type="Gene3D" id="3.40.630.10">
    <property type="entry name" value="Zn peptidases"/>
    <property type="match status" value="1"/>
</dbReference>
<dbReference type="PIRSF" id="PIRSF001235">
    <property type="entry name" value="Amidase_carbamoylase"/>
    <property type="match status" value="1"/>
</dbReference>
<feature type="binding site" evidence="3">
    <location>
        <position position="407"/>
    </location>
    <ligand>
        <name>Zn(2+)</name>
        <dbReference type="ChEBI" id="CHEBI:29105"/>
        <label>2</label>
    </ligand>
</feature>
<dbReference type="EC" id="3.5.-.-" evidence="4"/>
<proteinExistence type="inferred from homology"/>
<protein>
    <submittedName>
        <fullName evidence="4">Hydantoinase/carbamoylase family amidase</fullName>
        <ecNumber evidence="4">3.5.-.-</ecNumber>
    </submittedName>
</protein>
<evidence type="ECO:0000313" key="4">
    <source>
        <dbReference type="EMBL" id="MBJ3778539.1"/>
    </source>
</evidence>
<evidence type="ECO:0000313" key="5">
    <source>
        <dbReference type="Proteomes" id="UP000609531"/>
    </source>
</evidence>
<keyword evidence="3" id="KW-0862">Zinc</keyword>
<evidence type="ECO:0000256" key="2">
    <source>
        <dbReference type="ARBA" id="ARBA00022801"/>
    </source>
</evidence>
<dbReference type="SUPFAM" id="SSF53187">
    <property type="entry name" value="Zn-dependent exopeptidases"/>
    <property type="match status" value="1"/>
</dbReference>
<comment type="caution">
    <text evidence="4">The sequence shown here is derived from an EMBL/GenBank/DDBJ whole genome shotgun (WGS) entry which is preliminary data.</text>
</comment>
<organism evidence="4 5">
    <name type="scientific">Acuticoccus mangrovi</name>
    <dbReference type="NCBI Taxonomy" id="2796142"/>
    <lineage>
        <taxon>Bacteria</taxon>
        <taxon>Pseudomonadati</taxon>
        <taxon>Pseudomonadota</taxon>
        <taxon>Alphaproteobacteria</taxon>
        <taxon>Hyphomicrobiales</taxon>
        <taxon>Amorphaceae</taxon>
        <taxon>Acuticoccus</taxon>
    </lineage>
</organism>
<dbReference type="GO" id="GO:0016813">
    <property type="term" value="F:hydrolase activity, acting on carbon-nitrogen (but not peptide) bonds, in linear amidines"/>
    <property type="evidence" value="ECO:0007669"/>
    <property type="project" value="InterPro"/>
</dbReference>